<proteinExistence type="predicted"/>
<organism evidence="2 3">
    <name type="scientific">Eleusine coracana subsp. coracana</name>
    <dbReference type="NCBI Taxonomy" id="191504"/>
    <lineage>
        <taxon>Eukaryota</taxon>
        <taxon>Viridiplantae</taxon>
        <taxon>Streptophyta</taxon>
        <taxon>Embryophyta</taxon>
        <taxon>Tracheophyta</taxon>
        <taxon>Spermatophyta</taxon>
        <taxon>Magnoliopsida</taxon>
        <taxon>Liliopsida</taxon>
        <taxon>Poales</taxon>
        <taxon>Poaceae</taxon>
        <taxon>PACMAD clade</taxon>
        <taxon>Chloridoideae</taxon>
        <taxon>Cynodonteae</taxon>
        <taxon>Eleusininae</taxon>
        <taxon>Eleusine</taxon>
    </lineage>
</organism>
<evidence type="ECO:0000313" key="2">
    <source>
        <dbReference type="EMBL" id="GJN08908.1"/>
    </source>
</evidence>
<dbReference type="AlphaFoldDB" id="A0AAV5DD59"/>
<name>A0AAV5DD59_ELECO</name>
<accession>A0AAV5DD59</accession>
<feature type="region of interest" description="Disordered" evidence="1">
    <location>
        <begin position="106"/>
        <end position="132"/>
    </location>
</feature>
<reference evidence="2" key="1">
    <citation type="journal article" date="2018" name="DNA Res.">
        <title>Multiple hybrid de novo genome assembly of finger millet, an orphan allotetraploid crop.</title>
        <authorList>
            <person name="Hatakeyama M."/>
            <person name="Aluri S."/>
            <person name="Balachadran M.T."/>
            <person name="Sivarajan S.R."/>
            <person name="Patrignani A."/>
            <person name="Gruter S."/>
            <person name="Poveda L."/>
            <person name="Shimizu-Inatsugi R."/>
            <person name="Baeten J."/>
            <person name="Francoijs K.J."/>
            <person name="Nataraja K.N."/>
            <person name="Reddy Y.A.N."/>
            <person name="Phadnis S."/>
            <person name="Ravikumar R.L."/>
            <person name="Schlapbach R."/>
            <person name="Sreeman S.M."/>
            <person name="Shimizu K.K."/>
        </authorList>
    </citation>
    <scope>NUCLEOTIDE SEQUENCE</scope>
</reference>
<evidence type="ECO:0000313" key="3">
    <source>
        <dbReference type="Proteomes" id="UP001054889"/>
    </source>
</evidence>
<dbReference type="Proteomes" id="UP001054889">
    <property type="component" value="Unassembled WGS sequence"/>
</dbReference>
<gene>
    <name evidence="2" type="primary">ga26868</name>
    <name evidence="2" type="ORF">PR202_ga26868</name>
</gene>
<protein>
    <submittedName>
        <fullName evidence="2">Uncharacterized protein</fullName>
    </submittedName>
</protein>
<keyword evidence="3" id="KW-1185">Reference proteome</keyword>
<evidence type="ECO:0000256" key="1">
    <source>
        <dbReference type="SAM" id="MobiDB-lite"/>
    </source>
</evidence>
<sequence>MKDWMGTSETALRYWRENQEKYPPKITWMYLDPPPGWRFRTSEELMDWSKARMKLMLDPTYQEEQRKKVRQEEEEWTKKVEKDKELMKNTPDTWEHYLAKMEEGRRMRKLQEEEEEAQRIAEEEKPDDNSATLEEMAALVRELSKK</sequence>
<comment type="caution">
    <text evidence="2">The sequence shown here is derived from an EMBL/GenBank/DDBJ whole genome shotgun (WGS) entry which is preliminary data.</text>
</comment>
<reference evidence="2" key="2">
    <citation type="submission" date="2021-12" db="EMBL/GenBank/DDBJ databases">
        <title>Resequencing data analysis of finger millet.</title>
        <authorList>
            <person name="Hatakeyama M."/>
            <person name="Aluri S."/>
            <person name="Balachadran M.T."/>
            <person name="Sivarajan S.R."/>
            <person name="Poveda L."/>
            <person name="Shimizu-Inatsugi R."/>
            <person name="Schlapbach R."/>
            <person name="Sreeman S.M."/>
            <person name="Shimizu K.K."/>
        </authorList>
    </citation>
    <scope>NUCLEOTIDE SEQUENCE</scope>
</reference>
<dbReference type="EMBL" id="BQKI01000015">
    <property type="protein sequence ID" value="GJN08908.1"/>
    <property type="molecule type" value="Genomic_DNA"/>
</dbReference>
<feature type="compositionally biased region" description="Basic and acidic residues" evidence="1">
    <location>
        <begin position="106"/>
        <end position="123"/>
    </location>
</feature>